<evidence type="ECO:0000256" key="5">
    <source>
        <dbReference type="SAM" id="Phobius"/>
    </source>
</evidence>
<dbReference type="GO" id="GO:0016020">
    <property type="term" value="C:membrane"/>
    <property type="evidence" value="ECO:0007669"/>
    <property type="project" value="UniProtKB-SubCell"/>
</dbReference>
<dbReference type="Proteomes" id="UP000614811">
    <property type="component" value="Unassembled WGS sequence"/>
</dbReference>
<dbReference type="Pfam" id="PF01124">
    <property type="entry name" value="MAPEG"/>
    <property type="match status" value="1"/>
</dbReference>
<sequence>MQSTLIYWPVLLQLSIPLWVIGLNGVRKAAARKAGLQRPESTVDNKAWPLPVVLTSNALDNQFQFPVVFYVLCLMLAHSGGVTLLSLALAWLYVGLRWVHAMVHVTNNVIALRFGFFLASMLVLLGLFFTCVVHLAF</sequence>
<organism evidence="6 7">
    <name type="scientific">Arenicella chitinivorans</name>
    <dbReference type="NCBI Taxonomy" id="1329800"/>
    <lineage>
        <taxon>Bacteria</taxon>
        <taxon>Pseudomonadati</taxon>
        <taxon>Pseudomonadota</taxon>
        <taxon>Gammaproteobacteria</taxon>
        <taxon>Arenicellales</taxon>
        <taxon>Arenicellaceae</taxon>
        <taxon>Arenicella</taxon>
    </lineage>
</organism>
<dbReference type="AlphaFoldDB" id="A0A918RWM9"/>
<reference evidence="6" key="1">
    <citation type="journal article" date="2014" name="Int. J. Syst. Evol. Microbiol.">
        <title>Complete genome sequence of Corynebacterium casei LMG S-19264T (=DSM 44701T), isolated from a smear-ripened cheese.</title>
        <authorList>
            <consortium name="US DOE Joint Genome Institute (JGI-PGF)"/>
            <person name="Walter F."/>
            <person name="Albersmeier A."/>
            <person name="Kalinowski J."/>
            <person name="Ruckert C."/>
        </authorList>
    </citation>
    <scope>NUCLEOTIDE SEQUENCE</scope>
    <source>
        <strain evidence="6">KCTC 12711</strain>
    </source>
</reference>
<keyword evidence="4 5" id="KW-0472">Membrane</keyword>
<dbReference type="InterPro" id="IPR023352">
    <property type="entry name" value="MAPEG-like_dom_sf"/>
</dbReference>
<feature type="transmembrane region" description="Helical" evidence="5">
    <location>
        <begin position="67"/>
        <end position="94"/>
    </location>
</feature>
<reference evidence="6" key="2">
    <citation type="submission" date="2020-09" db="EMBL/GenBank/DDBJ databases">
        <authorList>
            <person name="Sun Q."/>
            <person name="Kim S."/>
        </authorList>
    </citation>
    <scope>NUCLEOTIDE SEQUENCE</scope>
    <source>
        <strain evidence="6">KCTC 12711</strain>
    </source>
</reference>
<evidence type="ECO:0000256" key="4">
    <source>
        <dbReference type="ARBA" id="ARBA00023136"/>
    </source>
</evidence>
<feature type="transmembrane region" description="Helical" evidence="5">
    <location>
        <begin position="6"/>
        <end position="26"/>
    </location>
</feature>
<evidence type="ECO:0000313" key="7">
    <source>
        <dbReference type="Proteomes" id="UP000614811"/>
    </source>
</evidence>
<comment type="subcellular location">
    <subcellularLocation>
        <location evidence="1">Membrane</location>
    </subcellularLocation>
</comment>
<comment type="caution">
    <text evidence="6">The sequence shown here is derived from an EMBL/GenBank/DDBJ whole genome shotgun (WGS) entry which is preliminary data.</text>
</comment>
<dbReference type="InterPro" id="IPR001129">
    <property type="entry name" value="Membr-assoc_MAPEG"/>
</dbReference>
<keyword evidence="7" id="KW-1185">Reference proteome</keyword>
<protein>
    <submittedName>
        <fullName evidence="6">Membrane protein</fullName>
    </submittedName>
</protein>
<evidence type="ECO:0000256" key="1">
    <source>
        <dbReference type="ARBA" id="ARBA00004370"/>
    </source>
</evidence>
<dbReference type="RefSeq" id="WP_189402033.1">
    <property type="nucleotide sequence ID" value="NZ_BMXA01000005.1"/>
</dbReference>
<evidence type="ECO:0000313" key="6">
    <source>
        <dbReference type="EMBL" id="GHA15454.1"/>
    </source>
</evidence>
<keyword evidence="3 5" id="KW-1133">Transmembrane helix</keyword>
<keyword evidence="2 5" id="KW-0812">Transmembrane</keyword>
<proteinExistence type="predicted"/>
<accession>A0A918RWM9</accession>
<evidence type="ECO:0000256" key="3">
    <source>
        <dbReference type="ARBA" id="ARBA00022989"/>
    </source>
</evidence>
<dbReference type="Gene3D" id="1.20.120.550">
    <property type="entry name" value="Membrane associated eicosanoid/glutathione metabolism-like domain"/>
    <property type="match status" value="1"/>
</dbReference>
<name>A0A918RWM9_9GAMM</name>
<evidence type="ECO:0000256" key="2">
    <source>
        <dbReference type="ARBA" id="ARBA00022692"/>
    </source>
</evidence>
<dbReference type="SUPFAM" id="SSF161084">
    <property type="entry name" value="MAPEG domain-like"/>
    <property type="match status" value="1"/>
</dbReference>
<dbReference type="EMBL" id="BMXA01000005">
    <property type="protein sequence ID" value="GHA15454.1"/>
    <property type="molecule type" value="Genomic_DNA"/>
</dbReference>
<feature type="transmembrane region" description="Helical" evidence="5">
    <location>
        <begin position="114"/>
        <end position="136"/>
    </location>
</feature>
<gene>
    <name evidence="6" type="ORF">GCM10008090_26260</name>
</gene>